<dbReference type="AlphaFoldDB" id="A0A0D3AYJ4"/>
<reference evidence="1" key="2">
    <citation type="submission" date="2015-03" db="UniProtKB">
        <authorList>
            <consortium name="EnsemblPlants"/>
        </authorList>
    </citation>
    <scope>IDENTIFICATION</scope>
</reference>
<name>A0A0D3AYJ4_BRAOL</name>
<organism evidence="1 2">
    <name type="scientific">Brassica oleracea var. oleracea</name>
    <dbReference type="NCBI Taxonomy" id="109376"/>
    <lineage>
        <taxon>Eukaryota</taxon>
        <taxon>Viridiplantae</taxon>
        <taxon>Streptophyta</taxon>
        <taxon>Embryophyta</taxon>
        <taxon>Tracheophyta</taxon>
        <taxon>Spermatophyta</taxon>
        <taxon>Magnoliopsida</taxon>
        <taxon>eudicotyledons</taxon>
        <taxon>Gunneridae</taxon>
        <taxon>Pentapetalae</taxon>
        <taxon>rosids</taxon>
        <taxon>malvids</taxon>
        <taxon>Brassicales</taxon>
        <taxon>Brassicaceae</taxon>
        <taxon>Brassiceae</taxon>
        <taxon>Brassica</taxon>
    </lineage>
</organism>
<evidence type="ECO:0000313" key="1">
    <source>
        <dbReference type="EnsemblPlants" id="Bo2g165740.1"/>
    </source>
</evidence>
<proteinExistence type="predicted"/>
<protein>
    <submittedName>
        <fullName evidence="1">Uncharacterized protein</fullName>
    </submittedName>
</protein>
<dbReference type="Gramene" id="Bo2g165740.1">
    <property type="protein sequence ID" value="Bo2g165740.1"/>
    <property type="gene ID" value="Bo2g165740"/>
</dbReference>
<keyword evidence="2" id="KW-1185">Reference proteome</keyword>
<dbReference type="EnsemblPlants" id="Bo2g165740.1">
    <property type="protein sequence ID" value="Bo2g165740.1"/>
    <property type="gene ID" value="Bo2g165740"/>
</dbReference>
<dbReference type="Proteomes" id="UP000032141">
    <property type="component" value="Chromosome C2"/>
</dbReference>
<dbReference type="HOGENOM" id="CLU_3071477_0_0_1"/>
<evidence type="ECO:0000313" key="2">
    <source>
        <dbReference type="Proteomes" id="UP000032141"/>
    </source>
</evidence>
<reference evidence="1 2" key="1">
    <citation type="journal article" date="2014" name="Genome Biol.">
        <title>Transcriptome and methylome profiling reveals relics of genome dominance in the mesopolyploid Brassica oleracea.</title>
        <authorList>
            <person name="Parkin I.A."/>
            <person name="Koh C."/>
            <person name="Tang H."/>
            <person name="Robinson S.J."/>
            <person name="Kagale S."/>
            <person name="Clarke W.E."/>
            <person name="Town C.D."/>
            <person name="Nixon J."/>
            <person name="Krishnakumar V."/>
            <person name="Bidwell S.L."/>
            <person name="Denoeud F."/>
            <person name="Belcram H."/>
            <person name="Links M.G."/>
            <person name="Just J."/>
            <person name="Clarke C."/>
            <person name="Bender T."/>
            <person name="Huebert T."/>
            <person name="Mason A.S."/>
            <person name="Pires J.C."/>
            <person name="Barker G."/>
            <person name="Moore J."/>
            <person name="Walley P.G."/>
            <person name="Manoli S."/>
            <person name="Batley J."/>
            <person name="Edwards D."/>
            <person name="Nelson M.N."/>
            <person name="Wang X."/>
            <person name="Paterson A.H."/>
            <person name="King G."/>
            <person name="Bancroft I."/>
            <person name="Chalhoub B."/>
            <person name="Sharpe A.G."/>
        </authorList>
    </citation>
    <scope>NUCLEOTIDE SEQUENCE</scope>
    <source>
        <strain evidence="1 2">cv. TO1000</strain>
    </source>
</reference>
<accession>A0A0D3AYJ4</accession>
<sequence length="53" mass="6389">MFAMFCNVFYFRALLSLNYQKKQGKINVRMIYTLFKSRKREESKSAKSTCKPR</sequence>